<accession>A0ABW0ENH6</accession>
<comment type="caution">
    <text evidence="1">The sequence shown here is derived from an EMBL/GenBank/DDBJ whole genome shotgun (WGS) entry which is preliminary data.</text>
</comment>
<evidence type="ECO:0000313" key="1">
    <source>
        <dbReference type="EMBL" id="MFC5287875.1"/>
    </source>
</evidence>
<keyword evidence="2" id="KW-1185">Reference proteome</keyword>
<gene>
    <name evidence="1" type="ORF">ACFPM7_12505</name>
</gene>
<dbReference type="EMBL" id="JBHSKF010000005">
    <property type="protein sequence ID" value="MFC5287875.1"/>
    <property type="molecule type" value="Genomic_DNA"/>
</dbReference>
<dbReference type="Proteomes" id="UP001596157">
    <property type="component" value="Unassembled WGS sequence"/>
</dbReference>
<protein>
    <submittedName>
        <fullName evidence="1">Uncharacterized protein</fullName>
    </submittedName>
</protein>
<dbReference type="RefSeq" id="WP_378247292.1">
    <property type="nucleotide sequence ID" value="NZ_JBHSKF010000005.1"/>
</dbReference>
<sequence>MAAGLAEAAARLERVFAAYPRRPVLDGCPHCRGPQVVDEGNLHSLTIRLGNTVGDRHDVKSLLPLLFGRASTADCLDAGALLSKLPDNEWRTWPVEEQRAVEEYLDAVWQALLAEYPARTGAFTDSTAFLAAAADARMDVSGYLTRWDSTHGQAADRHLAELVGAFTFVRRKSTAVQDWLLREATRERLLIAFDRDSAEPWGEDLAWAYDLLPR</sequence>
<evidence type="ECO:0000313" key="2">
    <source>
        <dbReference type="Proteomes" id="UP001596157"/>
    </source>
</evidence>
<organism evidence="1 2">
    <name type="scientific">Actinokineospora guangxiensis</name>
    <dbReference type="NCBI Taxonomy" id="1490288"/>
    <lineage>
        <taxon>Bacteria</taxon>
        <taxon>Bacillati</taxon>
        <taxon>Actinomycetota</taxon>
        <taxon>Actinomycetes</taxon>
        <taxon>Pseudonocardiales</taxon>
        <taxon>Pseudonocardiaceae</taxon>
        <taxon>Actinokineospora</taxon>
    </lineage>
</organism>
<proteinExistence type="predicted"/>
<reference evidence="2" key="1">
    <citation type="journal article" date="2019" name="Int. J. Syst. Evol. Microbiol.">
        <title>The Global Catalogue of Microorganisms (GCM) 10K type strain sequencing project: providing services to taxonomists for standard genome sequencing and annotation.</title>
        <authorList>
            <consortium name="The Broad Institute Genomics Platform"/>
            <consortium name="The Broad Institute Genome Sequencing Center for Infectious Disease"/>
            <person name="Wu L."/>
            <person name="Ma J."/>
        </authorList>
    </citation>
    <scope>NUCLEOTIDE SEQUENCE [LARGE SCALE GENOMIC DNA]</scope>
    <source>
        <strain evidence="2">CCUG 59778</strain>
    </source>
</reference>
<name>A0ABW0ENH6_9PSEU</name>